<feature type="transmembrane region" description="Helical" evidence="6">
    <location>
        <begin position="48"/>
        <end position="69"/>
    </location>
</feature>
<keyword evidence="3 6" id="KW-1133">Transmembrane helix</keyword>
<feature type="signal peptide" evidence="7">
    <location>
        <begin position="1"/>
        <end position="19"/>
    </location>
</feature>
<evidence type="ECO:0000256" key="1">
    <source>
        <dbReference type="ARBA" id="ARBA00004370"/>
    </source>
</evidence>
<dbReference type="AlphaFoldDB" id="A0A4U0WS83"/>
<sequence length="354" mass="38936">MSSFVSLPLLSFLALPALTSPSTSLNILFFYVTWTTLVLSHSPLKVEVYGSLAIRAIFYILPSLLFLAFDTVFPSLAVGVKAQGESAIPSRAGKDKAARVVAVATFNVLLGVALQTGTELLFTEVFHVRSGIKVTASLPTPWGIAKDLLSAFAIRGVLHYAIHRYILHSESSSYLSRWHNTWQHSVRAPYAFVATYDHPICYVLSHWVPTYAPALLFRFHVLTYHLFTALVSLEEALVYSGYSVLPSTIVLSGMARRTDAHFTSKGKGNFGVWGLLDWLSGTTVAGGKDVIDDVGDEMEKHGVARRASDAIENGKGMVEDAKERLGGAETGDRKSKRNERRQMRKESVPSIEEE</sequence>
<dbReference type="Pfam" id="PF04116">
    <property type="entry name" value="FA_hydroxylase"/>
    <property type="match status" value="1"/>
</dbReference>
<dbReference type="GO" id="GO:0016491">
    <property type="term" value="F:oxidoreductase activity"/>
    <property type="evidence" value="ECO:0007669"/>
    <property type="project" value="InterPro"/>
</dbReference>
<evidence type="ECO:0000256" key="7">
    <source>
        <dbReference type="SAM" id="SignalP"/>
    </source>
</evidence>
<dbReference type="PANTHER" id="PTHR11863">
    <property type="entry name" value="STEROL DESATURASE"/>
    <property type="match status" value="1"/>
</dbReference>
<evidence type="ECO:0000313" key="10">
    <source>
        <dbReference type="Proteomes" id="UP000308768"/>
    </source>
</evidence>
<feature type="compositionally biased region" description="Basic and acidic residues" evidence="5">
    <location>
        <begin position="317"/>
        <end position="333"/>
    </location>
</feature>
<evidence type="ECO:0000256" key="6">
    <source>
        <dbReference type="SAM" id="Phobius"/>
    </source>
</evidence>
<feature type="domain" description="Fatty acid hydroxylase" evidence="8">
    <location>
        <begin position="150"/>
        <end position="282"/>
    </location>
</feature>
<evidence type="ECO:0000313" key="9">
    <source>
        <dbReference type="EMBL" id="TKA65353.1"/>
    </source>
</evidence>
<keyword evidence="4 6" id="KW-0472">Membrane</keyword>
<comment type="caution">
    <text evidence="9">The sequence shown here is derived from an EMBL/GenBank/DDBJ whole genome shotgun (WGS) entry which is preliminary data.</text>
</comment>
<evidence type="ECO:0000256" key="3">
    <source>
        <dbReference type="ARBA" id="ARBA00022989"/>
    </source>
</evidence>
<accession>A0A4U0WS83</accession>
<dbReference type="InterPro" id="IPR006694">
    <property type="entry name" value="Fatty_acid_hydroxylase"/>
</dbReference>
<protein>
    <recommendedName>
        <fullName evidence="8">Fatty acid hydroxylase domain-containing protein</fullName>
    </recommendedName>
</protein>
<evidence type="ECO:0000256" key="2">
    <source>
        <dbReference type="ARBA" id="ARBA00022692"/>
    </source>
</evidence>
<feature type="region of interest" description="Disordered" evidence="5">
    <location>
        <begin position="307"/>
        <end position="354"/>
    </location>
</feature>
<keyword evidence="10" id="KW-1185">Reference proteome</keyword>
<evidence type="ECO:0000256" key="4">
    <source>
        <dbReference type="ARBA" id="ARBA00023136"/>
    </source>
</evidence>
<evidence type="ECO:0000256" key="5">
    <source>
        <dbReference type="SAM" id="MobiDB-lite"/>
    </source>
</evidence>
<feature type="chain" id="PRO_5020945924" description="Fatty acid hydroxylase domain-containing protein" evidence="7">
    <location>
        <begin position="20"/>
        <end position="354"/>
    </location>
</feature>
<dbReference type="GO" id="GO:0008610">
    <property type="term" value="P:lipid biosynthetic process"/>
    <property type="evidence" value="ECO:0007669"/>
    <property type="project" value="InterPro"/>
</dbReference>
<dbReference type="Proteomes" id="UP000308768">
    <property type="component" value="Unassembled WGS sequence"/>
</dbReference>
<proteinExistence type="predicted"/>
<dbReference type="GO" id="GO:0016020">
    <property type="term" value="C:membrane"/>
    <property type="evidence" value="ECO:0007669"/>
    <property type="project" value="UniProtKB-SubCell"/>
</dbReference>
<organism evidence="9 10">
    <name type="scientific">Cryomyces minteri</name>
    <dbReference type="NCBI Taxonomy" id="331657"/>
    <lineage>
        <taxon>Eukaryota</taxon>
        <taxon>Fungi</taxon>
        <taxon>Dikarya</taxon>
        <taxon>Ascomycota</taxon>
        <taxon>Pezizomycotina</taxon>
        <taxon>Dothideomycetes</taxon>
        <taxon>Dothideomycetes incertae sedis</taxon>
        <taxon>Cryomyces</taxon>
    </lineage>
</organism>
<dbReference type="InterPro" id="IPR050307">
    <property type="entry name" value="Sterol_Desaturase_Related"/>
</dbReference>
<dbReference type="STRING" id="331657.A0A4U0WS83"/>
<gene>
    <name evidence="9" type="ORF">B0A49_08106</name>
</gene>
<reference evidence="9 10" key="1">
    <citation type="submission" date="2017-03" db="EMBL/GenBank/DDBJ databases">
        <title>Genomes of endolithic fungi from Antarctica.</title>
        <authorList>
            <person name="Coleine C."/>
            <person name="Masonjones S."/>
            <person name="Stajich J.E."/>
        </authorList>
    </citation>
    <scope>NUCLEOTIDE SEQUENCE [LARGE SCALE GENOMIC DNA]</scope>
    <source>
        <strain evidence="9 10">CCFEE 5187</strain>
    </source>
</reference>
<keyword evidence="7" id="KW-0732">Signal</keyword>
<dbReference type="OrthoDB" id="408954at2759"/>
<keyword evidence="2 6" id="KW-0812">Transmembrane</keyword>
<dbReference type="GO" id="GO:0005506">
    <property type="term" value="F:iron ion binding"/>
    <property type="evidence" value="ECO:0007669"/>
    <property type="project" value="InterPro"/>
</dbReference>
<dbReference type="EMBL" id="NAJN01001150">
    <property type="protein sequence ID" value="TKA65353.1"/>
    <property type="molecule type" value="Genomic_DNA"/>
</dbReference>
<evidence type="ECO:0000259" key="8">
    <source>
        <dbReference type="Pfam" id="PF04116"/>
    </source>
</evidence>
<name>A0A4U0WS83_9PEZI</name>
<comment type="subcellular location">
    <subcellularLocation>
        <location evidence="1">Membrane</location>
    </subcellularLocation>
</comment>